<name>A0ABV7Y5I8_9ACTN</name>
<keyword evidence="2" id="KW-1185">Reference proteome</keyword>
<dbReference type="RefSeq" id="WP_205122627.1">
    <property type="nucleotide sequence ID" value="NZ_JAFBCM010000001.1"/>
</dbReference>
<gene>
    <name evidence="1" type="ORF">ACFOUW_05680</name>
</gene>
<organism evidence="1 2">
    <name type="scientific">Tenggerimyces flavus</name>
    <dbReference type="NCBI Taxonomy" id="1708749"/>
    <lineage>
        <taxon>Bacteria</taxon>
        <taxon>Bacillati</taxon>
        <taxon>Actinomycetota</taxon>
        <taxon>Actinomycetes</taxon>
        <taxon>Propionibacteriales</taxon>
        <taxon>Nocardioidaceae</taxon>
        <taxon>Tenggerimyces</taxon>
    </lineage>
</organism>
<comment type="caution">
    <text evidence="1">The sequence shown here is derived from an EMBL/GenBank/DDBJ whole genome shotgun (WGS) entry which is preliminary data.</text>
</comment>
<evidence type="ECO:0000313" key="2">
    <source>
        <dbReference type="Proteomes" id="UP001595699"/>
    </source>
</evidence>
<evidence type="ECO:0000313" key="1">
    <source>
        <dbReference type="EMBL" id="MFC3760318.1"/>
    </source>
</evidence>
<protein>
    <recommendedName>
        <fullName evidence="3">SMI1/KNR4 family protein</fullName>
    </recommendedName>
</protein>
<accession>A0ABV7Y5I8</accession>
<evidence type="ECO:0008006" key="3">
    <source>
        <dbReference type="Google" id="ProtNLM"/>
    </source>
</evidence>
<sequence length="177" mass="20079">MNEVVEQWLFAELESSRFQAQLEALLDGESLDDPAVQLRVLSMFRHQDVPEVKGATYVDGLPVSEIDWWWATLGREELADVLYIDWEYWLEVTNGTRRPGDFLRHLEQEPNDAIAAIAAGLRAGSKPRPMIFVDAGPGTRLVVAEGHFRLTAYLLAEIDQVDVILGRSPLLEDWPDY</sequence>
<reference evidence="2" key="1">
    <citation type="journal article" date="2019" name="Int. J. Syst. Evol. Microbiol.">
        <title>The Global Catalogue of Microorganisms (GCM) 10K type strain sequencing project: providing services to taxonomists for standard genome sequencing and annotation.</title>
        <authorList>
            <consortium name="The Broad Institute Genomics Platform"/>
            <consortium name="The Broad Institute Genome Sequencing Center for Infectious Disease"/>
            <person name="Wu L."/>
            <person name="Ma J."/>
        </authorList>
    </citation>
    <scope>NUCLEOTIDE SEQUENCE [LARGE SCALE GENOMIC DNA]</scope>
    <source>
        <strain evidence="2">CGMCC 4.7241</strain>
    </source>
</reference>
<dbReference type="EMBL" id="JBHRZH010000005">
    <property type="protein sequence ID" value="MFC3760318.1"/>
    <property type="molecule type" value="Genomic_DNA"/>
</dbReference>
<proteinExistence type="predicted"/>
<dbReference type="Proteomes" id="UP001595699">
    <property type="component" value="Unassembled WGS sequence"/>
</dbReference>